<protein>
    <submittedName>
        <fullName evidence="2">Uncharacterized protein</fullName>
    </submittedName>
</protein>
<dbReference type="EMBL" id="JAEUBG010001468">
    <property type="protein sequence ID" value="KAH3686282.1"/>
    <property type="molecule type" value="Genomic_DNA"/>
</dbReference>
<accession>A0A9P8Q8F3</accession>
<reference evidence="2" key="1">
    <citation type="journal article" date="2021" name="Open Biol.">
        <title>Shared evolutionary footprints suggest mitochondrial oxidative damage underlies multiple complex I losses in fungi.</title>
        <authorList>
            <person name="Schikora-Tamarit M.A."/>
            <person name="Marcet-Houben M."/>
            <person name="Nosek J."/>
            <person name="Gabaldon T."/>
        </authorList>
    </citation>
    <scope>NUCLEOTIDE SEQUENCE</scope>
    <source>
        <strain evidence="2">CBS2887</strain>
    </source>
</reference>
<sequence length="129" mass="13704">MVLSMIWVSFGCGSRIIAVGACFKGPIDSSSAELVGVCGSSSSASVESRVSPSPSSSSFSSIISSRTSSSSSSSSESSEYSELNPLTPRRNSSSPISPPLINWFQMFVINSNVESLERKLEKVYFACRV</sequence>
<gene>
    <name evidence="2" type="ORF">WICPIJ_002731</name>
</gene>
<name>A0A9P8Q8F3_WICPI</name>
<evidence type="ECO:0000313" key="2">
    <source>
        <dbReference type="EMBL" id="KAH3686282.1"/>
    </source>
</evidence>
<proteinExistence type="predicted"/>
<keyword evidence="3" id="KW-1185">Reference proteome</keyword>
<dbReference type="Proteomes" id="UP000774326">
    <property type="component" value="Unassembled WGS sequence"/>
</dbReference>
<evidence type="ECO:0000256" key="1">
    <source>
        <dbReference type="SAM" id="MobiDB-lite"/>
    </source>
</evidence>
<reference evidence="2" key="2">
    <citation type="submission" date="2021-01" db="EMBL/GenBank/DDBJ databases">
        <authorList>
            <person name="Schikora-Tamarit M.A."/>
        </authorList>
    </citation>
    <scope>NUCLEOTIDE SEQUENCE</scope>
    <source>
        <strain evidence="2">CBS2887</strain>
    </source>
</reference>
<dbReference type="AlphaFoldDB" id="A0A9P8Q8F3"/>
<comment type="caution">
    <text evidence="2">The sequence shown here is derived from an EMBL/GenBank/DDBJ whole genome shotgun (WGS) entry which is preliminary data.</text>
</comment>
<organism evidence="2 3">
    <name type="scientific">Wickerhamomyces pijperi</name>
    <name type="common">Yeast</name>
    <name type="synonym">Pichia pijperi</name>
    <dbReference type="NCBI Taxonomy" id="599730"/>
    <lineage>
        <taxon>Eukaryota</taxon>
        <taxon>Fungi</taxon>
        <taxon>Dikarya</taxon>
        <taxon>Ascomycota</taxon>
        <taxon>Saccharomycotina</taxon>
        <taxon>Saccharomycetes</taxon>
        <taxon>Phaffomycetales</taxon>
        <taxon>Wickerhamomycetaceae</taxon>
        <taxon>Wickerhamomyces</taxon>
    </lineage>
</organism>
<evidence type="ECO:0000313" key="3">
    <source>
        <dbReference type="Proteomes" id="UP000774326"/>
    </source>
</evidence>
<feature type="region of interest" description="Disordered" evidence="1">
    <location>
        <begin position="43"/>
        <end position="93"/>
    </location>
</feature>